<name>A0A2T4ZGG7_9HYPH</name>
<dbReference type="Pfam" id="PF01047">
    <property type="entry name" value="MarR"/>
    <property type="match status" value="1"/>
</dbReference>
<comment type="caution">
    <text evidence="3">The sequence shown here is derived from an EMBL/GenBank/DDBJ whole genome shotgun (WGS) entry which is preliminary data.</text>
</comment>
<dbReference type="InterPro" id="IPR039422">
    <property type="entry name" value="MarR/SlyA-like"/>
</dbReference>
<dbReference type="GO" id="GO:0003700">
    <property type="term" value="F:DNA-binding transcription factor activity"/>
    <property type="evidence" value="ECO:0007669"/>
    <property type="project" value="InterPro"/>
</dbReference>
<reference evidence="3 4" key="1">
    <citation type="submission" date="2018-04" db="EMBL/GenBank/DDBJ databases">
        <title>Genomic Encyclopedia of Archaeal and Bacterial Type Strains, Phase II (KMG-II): from individual species to whole genera.</title>
        <authorList>
            <person name="Goeker M."/>
        </authorList>
    </citation>
    <scope>NUCLEOTIDE SEQUENCE [LARGE SCALE GENOMIC DNA]</scope>
    <source>
        <strain evidence="3 4">DSM 25521</strain>
    </source>
</reference>
<dbReference type="PRINTS" id="PR00598">
    <property type="entry name" value="HTHMARR"/>
</dbReference>
<protein>
    <submittedName>
        <fullName evidence="3">MarR family transcriptional regulator</fullName>
    </submittedName>
</protein>
<feature type="compositionally biased region" description="Basic and acidic residues" evidence="1">
    <location>
        <begin position="9"/>
        <end position="20"/>
    </location>
</feature>
<dbReference type="AlphaFoldDB" id="A0A2T4ZGG7"/>
<evidence type="ECO:0000256" key="1">
    <source>
        <dbReference type="SAM" id="MobiDB-lite"/>
    </source>
</evidence>
<evidence type="ECO:0000313" key="3">
    <source>
        <dbReference type="EMBL" id="PTM61004.1"/>
    </source>
</evidence>
<dbReference type="RefSeq" id="WP_108175554.1">
    <property type="nucleotide sequence ID" value="NZ_PZZL01000002.1"/>
</dbReference>
<dbReference type="SUPFAM" id="SSF46785">
    <property type="entry name" value="Winged helix' DNA-binding domain"/>
    <property type="match status" value="1"/>
</dbReference>
<accession>A0A2T4ZGG7</accession>
<dbReference type="OrthoDB" id="8228089at2"/>
<dbReference type="GO" id="GO:0006950">
    <property type="term" value="P:response to stress"/>
    <property type="evidence" value="ECO:0007669"/>
    <property type="project" value="TreeGrafter"/>
</dbReference>
<gene>
    <name evidence="3" type="ORF">C8P69_102389</name>
</gene>
<dbReference type="InterPro" id="IPR036388">
    <property type="entry name" value="WH-like_DNA-bd_sf"/>
</dbReference>
<keyword evidence="4" id="KW-1185">Reference proteome</keyword>
<feature type="domain" description="HTH marR-type" evidence="2">
    <location>
        <begin position="26"/>
        <end position="159"/>
    </location>
</feature>
<dbReference type="InterPro" id="IPR000835">
    <property type="entry name" value="HTH_MarR-typ"/>
</dbReference>
<dbReference type="SMART" id="SM00347">
    <property type="entry name" value="HTH_MARR"/>
    <property type="match status" value="1"/>
</dbReference>
<dbReference type="PROSITE" id="PS50995">
    <property type="entry name" value="HTH_MARR_2"/>
    <property type="match status" value="1"/>
</dbReference>
<feature type="region of interest" description="Disordered" evidence="1">
    <location>
        <begin position="1"/>
        <end position="20"/>
    </location>
</feature>
<dbReference type="InterPro" id="IPR036390">
    <property type="entry name" value="WH_DNA-bd_sf"/>
</dbReference>
<evidence type="ECO:0000259" key="2">
    <source>
        <dbReference type="PROSITE" id="PS50995"/>
    </source>
</evidence>
<dbReference type="Gene3D" id="1.10.10.10">
    <property type="entry name" value="Winged helix-like DNA-binding domain superfamily/Winged helix DNA-binding domain"/>
    <property type="match status" value="1"/>
</dbReference>
<sequence length="162" mass="17784">MADAIPPRSETDRSDARSDEARLGPLDDFIGFHLRLAQEASFRAFAARVGDPDLKPRRFAVLTLIAENPGMTQTALGKAAGRDKSTLTTTLDDLVKRGLVSRERAPNDRRSYTLFLTDKGCALHQKLMAAARAHDADLDRLVGPENKALFLALLRRIACELG</sequence>
<dbReference type="PANTHER" id="PTHR33164:SF89">
    <property type="entry name" value="MARR FAMILY REGULATORY PROTEIN"/>
    <property type="match status" value="1"/>
</dbReference>
<evidence type="ECO:0000313" key="4">
    <source>
        <dbReference type="Proteomes" id="UP000241808"/>
    </source>
</evidence>
<proteinExistence type="predicted"/>
<dbReference type="EMBL" id="PZZL01000002">
    <property type="protein sequence ID" value="PTM61004.1"/>
    <property type="molecule type" value="Genomic_DNA"/>
</dbReference>
<dbReference type="PANTHER" id="PTHR33164">
    <property type="entry name" value="TRANSCRIPTIONAL REGULATOR, MARR FAMILY"/>
    <property type="match status" value="1"/>
</dbReference>
<organism evidence="3 4">
    <name type="scientific">Phreatobacter oligotrophus</name>
    <dbReference type="NCBI Taxonomy" id="1122261"/>
    <lineage>
        <taxon>Bacteria</taxon>
        <taxon>Pseudomonadati</taxon>
        <taxon>Pseudomonadota</taxon>
        <taxon>Alphaproteobacteria</taxon>
        <taxon>Hyphomicrobiales</taxon>
        <taxon>Phreatobacteraceae</taxon>
        <taxon>Phreatobacter</taxon>
    </lineage>
</organism>
<dbReference type="Proteomes" id="UP000241808">
    <property type="component" value="Unassembled WGS sequence"/>
</dbReference>